<keyword evidence="10 12" id="KW-0408">Iron</keyword>
<feature type="transmembrane region" description="Helical" evidence="12">
    <location>
        <begin position="383"/>
        <end position="407"/>
    </location>
</feature>
<feature type="transmembrane region" description="Helical" evidence="12">
    <location>
        <begin position="155"/>
        <end position="178"/>
    </location>
</feature>
<dbReference type="EMBL" id="AE013598">
    <property type="protein sequence ID" value="AAW74527.1"/>
    <property type="molecule type" value="Genomic_DNA"/>
</dbReference>
<dbReference type="PIRSF" id="PIRSF006446">
    <property type="entry name" value="Cyt_quinol_oxidase_1"/>
    <property type="match status" value="1"/>
</dbReference>
<evidence type="ECO:0000256" key="10">
    <source>
        <dbReference type="ARBA" id="ARBA00023004"/>
    </source>
</evidence>
<dbReference type="PANTHER" id="PTHR30365:SF14">
    <property type="entry name" value="CYTOCHROME BD MENAQUINOL OXIDASE SUBUNIT I-RELATED"/>
    <property type="match status" value="1"/>
</dbReference>
<evidence type="ECO:0000256" key="8">
    <source>
        <dbReference type="ARBA" id="ARBA00022982"/>
    </source>
</evidence>
<evidence type="ECO:0000256" key="4">
    <source>
        <dbReference type="ARBA" id="ARBA00022475"/>
    </source>
</evidence>
<evidence type="ECO:0000256" key="7">
    <source>
        <dbReference type="ARBA" id="ARBA00022723"/>
    </source>
</evidence>
<reference evidence="14 15" key="1">
    <citation type="journal article" date="2005" name="Nucleic Acids Res.">
        <title>The genome sequence of Xanthomonas oryzae pathovar oryzae KACC10331, the bacterial blight pathogen of rice.</title>
        <authorList>
            <person name="Lee B.M."/>
            <person name="Park Y.J."/>
            <person name="Park D.S."/>
            <person name="Kang H.W."/>
            <person name="Kim J.G."/>
            <person name="Song E.S."/>
            <person name="Park I.C."/>
            <person name="Yoon U.H."/>
            <person name="Hahn J.H."/>
            <person name="Koo B.S."/>
            <person name="Lee G.B."/>
            <person name="Kim H."/>
            <person name="Park H.S."/>
            <person name="Yoon K.O."/>
            <person name="Kim J.H."/>
            <person name="Jung C.H."/>
            <person name="Koh N.H."/>
            <person name="Seo J.S."/>
            <person name="Go S.J."/>
        </authorList>
    </citation>
    <scope>NUCLEOTIDE SEQUENCE [LARGE SCALE GENOMIC DNA]</scope>
    <source>
        <strain evidence="15">KACC10331 / KXO85</strain>
    </source>
</reference>
<dbReference type="GO" id="GO:0020037">
    <property type="term" value="F:heme binding"/>
    <property type="evidence" value="ECO:0007669"/>
    <property type="project" value="TreeGrafter"/>
</dbReference>
<dbReference type="GO" id="GO:0046872">
    <property type="term" value="F:metal ion binding"/>
    <property type="evidence" value="ECO:0007669"/>
    <property type="project" value="UniProtKB-UniRule"/>
</dbReference>
<feature type="transmembrane region" description="Helical" evidence="12">
    <location>
        <begin position="117"/>
        <end position="135"/>
    </location>
</feature>
<dbReference type="Pfam" id="PF01654">
    <property type="entry name" value="Cyt_bd_oxida_I"/>
    <property type="match status" value="1"/>
</dbReference>
<evidence type="ECO:0000256" key="5">
    <source>
        <dbReference type="ARBA" id="ARBA00022617"/>
    </source>
</evidence>
<evidence type="ECO:0000256" key="2">
    <source>
        <dbReference type="ARBA" id="ARBA00009819"/>
    </source>
</evidence>
<evidence type="ECO:0000256" key="3">
    <source>
        <dbReference type="ARBA" id="ARBA00022448"/>
    </source>
</evidence>
<dbReference type="STRING" id="291331.XOO1273"/>
<feature type="transmembrane region" description="Helical" evidence="12">
    <location>
        <begin position="419"/>
        <end position="438"/>
    </location>
</feature>
<evidence type="ECO:0000256" key="6">
    <source>
        <dbReference type="ARBA" id="ARBA00022692"/>
    </source>
</evidence>
<dbReference type="AlphaFoldDB" id="Q5H3E4"/>
<name>Q5H3E4_XANOR</name>
<keyword evidence="3 12" id="KW-0813">Transport</keyword>
<dbReference type="InterPro" id="IPR002585">
    <property type="entry name" value="Cyt-d_ubiquinol_oxidase_su_1"/>
</dbReference>
<accession>Q5H3E4</accession>
<feature type="region of interest" description="Disordered" evidence="13">
    <location>
        <begin position="500"/>
        <end position="527"/>
    </location>
</feature>
<keyword evidence="9 12" id="KW-1133">Transmembrane helix</keyword>
<dbReference type="GO" id="GO:0070069">
    <property type="term" value="C:cytochrome complex"/>
    <property type="evidence" value="ECO:0007669"/>
    <property type="project" value="UniProtKB-UniRule"/>
</dbReference>
<dbReference type="PANTHER" id="PTHR30365">
    <property type="entry name" value="CYTOCHROME D UBIQUINOL OXIDASE"/>
    <property type="match status" value="1"/>
</dbReference>
<evidence type="ECO:0000256" key="1">
    <source>
        <dbReference type="ARBA" id="ARBA00004651"/>
    </source>
</evidence>
<dbReference type="Proteomes" id="UP000006735">
    <property type="component" value="Chromosome"/>
</dbReference>
<dbReference type="GO" id="GO:0005886">
    <property type="term" value="C:plasma membrane"/>
    <property type="evidence" value="ECO:0007669"/>
    <property type="project" value="UniProtKB-SubCell"/>
</dbReference>
<keyword evidence="15" id="KW-1185">Reference proteome</keyword>
<keyword evidence="5 12" id="KW-0349">Heme</keyword>
<comment type="subcellular location">
    <subcellularLocation>
        <location evidence="12">Cell inner membrane</location>
    </subcellularLocation>
    <subcellularLocation>
        <location evidence="1">Cell membrane</location>
        <topology evidence="1">Multi-pass membrane protein</topology>
    </subcellularLocation>
</comment>
<keyword evidence="4 12" id="KW-1003">Cell membrane</keyword>
<dbReference type="GO" id="GO:0009055">
    <property type="term" value="F:electron transfer activity"/>
    <property type="evidence" value="ECO:0007669"/>
    <property type="project" value="UniProtKB-UniRule"/>
</dbReference>
<feature type="transmembrane region" description="Helical" evidence="12">
    <location>
        <begin position="277"/>
        <end position="295"/>
    </location>
</feature>
<keyword evidence="6 12" id="KW-0812">Transmembrane</keyword>
<protein>
    <submittedName>
        <fullName evidence="14">Cytochrome bd-type quinol oxidase, subunit 1</fullName>
    </submittedName>
</protein>
<keyword evidence="11 12" id="KW-0472">Membrane</keyword>
<feature type="transmembrane region" description="Helical" evidence="12">
    <location>
        <begin position="72"/>
        <end position="96"/>
    </location>
</feature>
<comment type="similarity">
    <text evidence="2 12">Belongs to the cytochrome ubiquinol oxidase subunit 1 family.</text>
</comment>
<feature type="transmembrane region" description="Helical" evidence="12">
    <location>
        <begin position="185"/>
        <end position="205"/>
    </location>
</feature>
<evidence type="ECO:0000256" key="13">
    <source>
        <dbReference type="SAM" id="MobiDB-lite"/>
    </source>
</evidence>
<organism evidence="14 15">
    <name type="scientific">Xanthomonas oryzae pv. oryzae (strain KACC10331 / KXO85)</name>
    <dbReference type="NCBI Taxonomy" id="291331"/>
    <lineage>
        <taxon>Bacteria</taxon>
        <taxon>Pseudomonadati</taxon>
        <taxon>Pseudomonadota</taxon>
        <taxon>Gammaproteobacteria</taxon>
        <taxon>Lysobacterales</taxon>
        <taxon>Lysobacteraceae</taxon>
        <taxon>Xanthomonas</taxon>
    </lineage>
</organism>
<dbReference type="GO" id="GO:0016682">
    <property type="term" value="F:oxidoreductase activity, acting on diphenols and related substances as donors, oxygen as acceptor"/>
    <property type="evidence" value="ECO:0007669"/>
    <property type="project" value="TreeGrafter"/>
</dbReference>
<sequence length="527" mass="58436">MLSQERQIAADATPCRIGNGPNRPYHDHVAQQPARDRPMRCILAIDLQLARRRSLFPGVCSMDALLLSRIQFGFVIAFHVLFPAFTIGLSSLLAFLEWRWLRTRLPVWRELYFFWQKIFAVSFGMGVVSGIVMAFQFGANWPELSRIAGGVIGPLLSYEVLTAFFLEASFLGVMLFGWGRISERLHFFSSCMVALGTLVSTFWILSSNSWLQTPAGFDVIGGIVHPVDWLKIIFNPSFPYRLAHMALGSFITTCFVVGAVGAWYLHRGVHRDAGLRMLKLAVVFAAITVPLQIFVGDMQGLNTLKHQPMKIAAMEAHWHAEQPGEGFPLVVFALPDAQAERNDDEVAIPRLGSLILTHRLDGSIAPLTSVPASERPPVTPVFFAFRIMVGIGSLMLLVAWVSAFALWRGKLVQWRWLLATWRWMLPSGFIALISGWFVTEIGRQPYVVYGLLRTADAVGPQSALMTTISLVVYVAGYAFVFGWGIWYLVKIGKQGPTPHANAPHLDHGEHTPARPLSAADAPIDGAA</sequence>
<proteinExistence type="inferred from homology"/>
<evidence type="ECO:0000313" key="14">
    <source>
        <dbReference type="EMBL" id="AAW74527.1"/>
    </source>
</evidence>
<feature type="transmembrane region" description="Helical" evidence="12">
    <location>
        <begin position="470"/>
        <end position="489"/>
    </location>
</feature>
<keyword evidence="7 12" id="KW-0479">Metal-binding</keyword>
<dbReference type="GO" id="GO:0019646">
    <property type="term" value="P:aerobic electron transport chain"/>
    <property type="evidence" value="ECO:0007669"/>
    <property type="project" value="InterPro"/>
</dbReference>
<evidence type="ECO:0000256" key="12">
    <source>
        <dbReference type="PIRNR" id="PIRNR006446"/>
    </source>
</evidence>
<keyword evidence="8 12" id="KW-0249">Electron transport</keyword>
<evidence type="ECO:0000313" key="15">
    <source>
        <dbReference type="Proteomes" id="UP000006735"/>
    </source>
</evidence>
<feature type="transmembrane region" description="Helical" evidence="12">
    <location>
        <begin position="242"/>
        <end position="265"/>
    </location>
</feature>
<evidence type="ECO:0000256" key="11">
    <source>
        <dbReference type="ARBA" id="ARBA00023136"/>
    </source>
</evidence>
<dbReference type="KEGG" id="xoo:XOO1273"/>
<evidence type="ECO:0000256" key="9">
    <source>
        <dbReference type="ARBA" id="ARBA00022989"/>
    </source>
</evidence>
<gene>
    <name evidence="14" type="primary">CydA</name>
    <name evidence="14" type="ordered locus">XOO1273</name>
</gene>
<dbReference type="HOGENOM" id="CLU_030555_3_1_6"/>